<dbReference type="Proteomes" id="UP000824165">
    <property type="component" value="Unassembled WGS sequence"/>
</dbReference>
<comment type="caution">
    <text evidence="4">The sequence shown here is derived from an EMBL/GenBank/DDBJ whole genome shotgun (WGS) entry which is preliminary data.</text>
</comment>
<dbReference type="InterPro" id="IPR011055">
    <property type="entry name" value="Dup_hybrid_motif"/>
</dbReference>
<proteinExistence type="predicted"/>
<dbReference type="SUPFAM" id="SSF51261">
    <property type="entry name" value="Duplicated hybrid motif"/>
    <property type="match status" value="1"/>
</dbReference>
<feature type="transmembrane region" description="Helical" evidence="2">
    <location>
        <begin position="12"/>
        <end position="32"/>
    </location>
</feature>
<protein>
    <submittedName>
        <fullName evidence="4">M23 family metallopeptidase</fullName>
    </submittedName>
</protein>
<evidence type="ECO:0000313" key="4">
    <source>
        <dbReference type="EMBL" id="HIT85602.1"/>
    </source>
</evidence>
<feature type="domain" description="M23ase beta-sheet core" evidence="3">
    <location>
        <begin position="163"/>
        <end position="259"/>
    </location>
</feature>
<accession>A0A9D1H4M3</accession>
<keyword evidence="2" id="KW-1133">Transmembrane helix</keyword>
<sequence length="264" mass="27445">MAKDDKKEARRLPGFYIALCCCVLVIGAAGYFTERNSSEPQVESTEGFGESIAADSVLNGESGNEPRGEVISVSEVTTAADETPVPTAVPEETEAVSSEAEAAAGTPAATDEPAYAEDNPDTAPAAVSIEAEEIYFSFPAGGEILAPYSNVLSFNEALGDYRTHNGIDIAADEGCSISAAADGTVENIFTNAYGEGISIAHSNGFVSKYMCLGGVEALKTGDAVKRGDVIGTVGASNGENTKEPHLHFELYENGAPVNPSDYLK</sequence>
<dbReference type="AlphaFoldDB" id="A0A9D1H4M3"/>
<evidence type="ECO:0000256" key="1">
    <source>
        <dbReference type="SAM" id="MobiDB-lite"/>
    </source>
</evidence>
<dbReference type="InterPro" id="IPR016047">
    <property type="entry name" value="M23ase_b-sheet_dom"/>
</dbReference>
<gene>
    <name evidence="4" type="ORF">IAA60_06815</name>
</gene>
<organism evidence="4 5">
    <name type="scientific">Candidatus Ornithomonoglobus intestinigallinarum</name>
    <dbReference type="NCBI Taxonomy" id="2840894"/>
    <lineage>
        <taxon>Bacteria</taxon>
        <taxon>Bacillati</taxon>
        <taxon>Bacillota</taxon>
        <taxon>Clostridia</taxon>
        <taxon>Candidatus Ornithomonoglobus</taxon>
    </lineage>
</organism>
<dbReference type="PANTHER" id="PTHR21666:SF270">
    <property type="entry name" value="MUREIN HYDROLASE ACTIVATOR ENVC"/>
    <property type="match status" value="1"/>
</dbReference>
<reference evidence="4" key="1">
    <citation type="submission" date="2020-10" db="EMBL/GenBank/DDBJ databases">
        <authorList>
            <person name="Gilroy R."/>
        </authorList>
    </citation>
    <scope>NUCLEOTIDE SEQUENCE</scope>
    <source>
        <strain evidence="4">CHK181-108</strain>
    </source>
</reference>
<evidence type="ECO:0000259" key="3">
    <source>
        <dbReference type="Pfam" id="PF01551"/>
    </source>
</evidence>
<reference evidence="4" key="2">
    <citation type="journal article" date="2021" name="PeerJ">
        <title>Extensive microbial diversity within the chicken gut microbiome revealed by metagenomics and culture.</title>
        <authorList>
            <person name="Gilroy R."/>
            <person name="Ravi A."/>
            <person name="Getino M."/>
            <person name="Pursley I."/>
            <person name="Horton D.L."/>
            <person name="Alikhan N.F."/>
            <person name="Baker D."/>
            <person name="Gharbi K."/>
            <person name="Hall N."/>
            <person name="Watson M."/>
            <person name="Adriaenssens E.M."/>
            <person name="Foster-Nyarko E."/>
            <person name="Jarju S."/>
            <person name="Secka A."/>
            <person name="Antonio M."/>
            <person name="Oren A."/>
            <person name="Chaudhuri R.R."/>
            <person name="La Ragione R."/>
            <person name="Hildebrand F."/>
            <person name="Pallen M.J."/>
        </authorList>
    </citation>
    <scope>NUCLEOTIDE SEQUENCE</scope>
    <source>
        <strain evidence="4">CHK181-108</strain>
    </source>
</reference>
<dbReference type="EMBL" id="DVLU01000065">
    <property type="protein sequence ID" value="HIT85602.1"/>
    <property type="molecule type" value="Genomic_DNA"/>
</dbReference>
<dbReference type="PANTHER" id="PTHR21666">
    <property type="entry name" value="PEPTIDASE-RELATED"/>
    <property type="match status" value="1"/>
</dbReference>
<name>A0A9D1H4M3_9FIRM</name>
<keyword evidence="2" id="KW-0812">Transmembrane</keyword>
<feature type="region of interest" description="Disordered" evidence="1">
    <location>
        <begin position="81"/>
        <end position="120"/>
    </location>
</feature>
<evidence type="ECO:0000256" key="2">
    <source>
        <dbReference type="SAM" id="Phobius"/>
    </source>
</evidence>
<dbReference type="GO" id="GO:0004222">
    <property type="term" value="F:metalloendopeptidase activity"/>
    <property type="evidence" value="ECO:0007669"/>
    <property type="project" value="TreeGrafter"/>
</dbReference>
<dbReference type="Pfam" id="PF01551">
    <property type="entry name" value="Peptidase_M23"/>
    <property type="match status" value="1"/>
</dbReference>
<dbReference type="InterPro" id="IPR050570">
    <property type="entry name" value="Cell_wall_metabolism_enzyme"/>
</dbReference>
<dbReference type="Gene3D" id="2.70.70.10">
    <property type="entry name" value="Glucose Permease (Domain IIA)"/>
    <property type="match status" value="1"/>
</dbReference>
<dbReference type="CDD" id="cd12797">
    <property type="entry name" value="M23_peptidase"/>
    <property type="match status" value="1"/>
</dbReference>
<keyword evidence="2" id="KW-0472">Membrane</keyword>
<evidence type="ECO:0000313" key="5">
    <source>
        <dbReference type="Proteomes" id="UP000824165"/>
    </source>
</evidence>
<feature type="compositionally biased region" description="Low complexity" evidence="1">
    <location>
        <begin position="95"/>
        <end position="113"/>
    </location>
</feature>